<sequence>MMDKFSSFITEAKDKPYRLVVLSHDDPHDSNETGVLIREKASKIGIDCLLVEMGGFFISEEEGKLFVNSFPVDDKGQVEEPSPKKESKYIKPYEIRKDDTIIMVRGQGTPGLTGNHSWMDIVKDLEYRGFFVINGSRCHDICSDKFMSQIFFDRHKIRTPKTVRIAHVEDYDNALKKLESNFPIILKTTIGSKGIGIILVESAPSLGSIVQILRRENKYIDILLQEQIKTSYDVRVIICNGEIIASIKRPMVKGDFRSNVSQGSEPVSFDLTDLERSESIRAAKVVEGIFVGVDFIPAKDREKESPHFIEVNSTPGLIGIEKVGFSVTERVLEKLKSLKLSNKS</sequence>
<reference evidence="6 7" key="1">
    <citation type="journal article" date="2019" name="Environ. Microbiol.">
        <title>Genomics insights into ecotype formation of ammonia-oxidizing archaea in the deep ocean.</title>
        <authorList>
            <person name="Wang Y."/>
            <person name="Huang J.M."/>
            <person name="Cui G.J."/>
            <person name="Nunoura T."/>
            <person name="Takaki Y."/>
            <person name="Li W.L."/>
            <person name="Li J."/>
            <person name="Gao Z.M."/>
            <person name="Takai K."/>
            <person name="Zhang A.Q."/>
            <person name="Stepanauskas R."/>
        </authorList>
    </citation>
    <scope>NUCLEOTIDE SEQUENCE [LARGE SCALE GENOMIC DNA]</scope>
    <source>
        <strain evidence="6 7">L15a</strain>
    </source>
</reference>
<dbReference type="GO" id="GO:0005737">
    <property type="term" value="C:cytoplasm"/>
    <property type="evidence" value="ECO:0007669"/>
    <property type="project" value="TreeGrafter"/>
</dbReference>
<feature type="domain" description="ATP-grasp" evidence="5">
    <location>
        <begin position="149"/>
        <end position="340"/>
    </location>
</feature>
<gene>
    <name evidence="6" type="ORF">HX858_09675</name>
</gene>
<comment type="caution">
    <text evidence="6">The sequence shown here is derived from an EMBL/GenBank/DDBJ whole genome shotgun (WGS) entry which is preliminary data.</text>
</comment>
<protein>
    <submittedName>
        <fullName evidence="6">RimK family alpha-L-glutamate ligase</fullName>
    </submittedName>
</protein>
<dbReference type="InterPro" id="IPR013651">
    <property type="entry name" value="ATP-grasp_RimK-type"/>
</dbReference>
<keyword evidence="2 4" id="KW-0547">Nucleotide-binding</keyword>
<dbReference type="PANTHER" id="PTHR21621:SF0">
    <property type="entry name" value="BETA-CITRYLGLUTAMATE SYNTHASE B-RELATED"/>
    <property type="match status" value="1"/>
</dbReference>
<dbReference type="Gene3D" id="3.30.470.20">
    <property type="entry name" value="ATP-grasp fold, B domain"/>
    <property type="match status" value="1"/>
</dbReference>
<dbReference type="GO" id="GO:0018169">
    <property type="term" value="F:ribosomal S6-glutamic acid ligase activity"/>
    <property type="evidence" value="ECO:0007669"/>
    <property type="project" value="TreeGrafter"/>
</dbReference>
<evidence type="ECO:0000256" key="4">
    <source>
        <dbReference type="PROSITE-ProRule" id="PRU00409"/>
    </source>
</evidence>
<organism evidence="6 7">
    <name type="scientific">Marine Group I thaumarchaeote</name>
    <dbReference type="NCBI Taxonomy" id="2511932"/>
    <lineage>
        <taxon>Archaea</taxon>
        <taxon>Nitrososphaerota</taxon>
        <taxon>Marine Group I</taxon>
    </lineage>
</organism>
<dbReference type="SUPFAM" id="SSF56059">
    <property type="entry name" value="Glutathione synthetase ATP-binding domain-like"/>
    <property type="match status" value="1"/>
</dbReference>
<evidence type="ECO:0000313" key="7">
    <source>
        <dbReference type="Proteomes" id="UP000575480"/>
    </source>
</evidence>
<name>A0A7K4MXH4_9ARCH</name>
<dbReference type="Pfam" id="PF08443">
    <property type="entry name" value="RimK"/>
    <property type="match status" value="1"/>
</dbReference>
<evidence type="ECO:0000259" key="5">
    <source>
        <dbReference type="PROSITE" id="PS50975"/>
    </source>
</evidence>
<accession>A0A7K4MXH4</accession>
<evidence type="ECO:0000313" key="6">
    <source>
        <dbReference type="EMBL" id="NWJ57996.1"/>
    </source>
</evidence>
<dbReference type="PANTHER" id="PTHR21621">
    <property type="entry name" value="RIBOSOMAL PROTEIN S6 MODIFICATION PROTEIN"/>
    <property type="match status" value="1"/>
</dbReference>
<keyword evidence="1" id="KW-0479">Metal-binding</keyword>
<dbReference type="InterPro" id="IPR013815">
    <property type="entry name" value="ATP_grasp_subdomain_1"/>
</dbReference>
<keyword evidence="3 4" id="KW-0067">ATP-binding</keyword>
<dbReference type="EMBL" id="JACATH010000039">
    <property type="protein sequence ID" value="NWJ57996.1"/>
    <property type="molecule type" value="Genomic_DNA"/>
</dbReference>
<dbReference type="NCBIfam" id="TIGR00768">
    <property type="entry name" value="rimK_fam"/>
    <property type="match status" value="1"/>
</dbReference>
<dbReference type="GO" id="GO:0046872">
    <property type="term" value="F:metal ion binding"/>
    <property type="evidence" value="ECO:0007669"/>
    <property type="project" value="UniProtKB-KW"/>
</dbReference>
<dbReference type="PROSITE" id="PS50975">
    <property type="entry name" value="ATP_GRASP"/>
    <property type="match status" value="1"/>
</dbReference>
<keyword evidence="6" id="KW-0436">Ligase</keyword>
<dbReference type="Proteomes" id="UP000575480">
    <property type="component" value="Unassembled WGS sequence"/>
</dbReference>
<dbReference type="GO" id="GO:0005524">
    <property type="term" value="F:ATP binding"/>
    <property type="evidence" value="ECO:0007669"/>
    <property type="project" value="UniProtKB-UniRule"/>
</dbReference>
<evidence type="ECO:0000256" key="3">
    <source>
        <dbReference type="ARBA" id="ARBA00022840"/>
    </source>
</evidence>
<dbReference type="AlphaFoldDB" id="A0A7K4MXH4"/>
<dbReference type="GO" id="GO:0009432">
    <property type="term" value="P:SOS response"/>
    <property type="evidence" value="ECO:0007669"/>
    <property type="project" value="TreeGrafter"/>
</dbReference>
<proteinExistence type="predicted"/>
<dbReference type="InterPro" id="IPR004666">
    <property type="entry name" value="Rp_bS6_RimK/Lys_biosynth_LsyX"/>
</dbReference>
<evidence type="ECO:0000256" key="2">
    <source>
        <dbReference type="ARBA" id="ARBA00022741"/>
    </source>
</evidence>
<dbReference type="Gene3D" id="3.30.1490.20">
    <property type="entry name" value="ATP-grasp fold, A domain"/>
    <property type="match status" value="1"/>
</dbReference>
<evidence type="ECO:0000256" key="1">
    <source>
        <dbReference type="ARBA" id="ARBA00022723"/>
    </source>
</evidence>
<dbReference type="InterPro" id="IPR011761">
    <property type="entry name" value="ATP-grasp"/>
</dbReference>